<dbReference type="InterPro" id="IPR032675">
    <property type="entry name" value="LRR_dom_sf"/>
</dbReference>
<name>A0A176W9X6_MARPO</name>
<evidence type="ECO:0000256" key="4">
    <source>
        <dbReference type="ARBA" id="ARBA00022692"/>
    </source>
</evidence>
<proteinExistence type="inferred from homology"/>
<comment type="subcellular location">
    <subcellularLocation>
        <location evidence="2">Cell envelope</location>
    </subcellularLocation>
    <subcellularLocation>
        <location evidence="1">Membrane</location>
        <topology evidence="1">Single-pass membrane protein</topology>
    </subcellularLocation>
</comment>
<evidence type="ECO:0000313" key="13">
    <source>
        <dbReference type="EMBL" id="OAE29920.1"/>
    </source>
</evidence>
<organism evidence="13 14">
    <name type="scientific">Marchantia polymorpha subsp. ruderalis</name>
    <dbReference type="NCBI Taxonomy" id="1480154"/>
    <lineage>
        <taxon>Eukaryota</taxon>
        <taxon>Viridiplantae</taxon>
        <taxon>Streptophyta</taxon>
        <taxon>Embryophyta</taxon>
        <taxon>Marchantiophyta</taxon>
        <taxon>Marchantiopsida</taxon>
        <taxon>Marchantiidae</taxon>
        <taxon>Marchantiales</taxon>
        <taxon>Marchantiaceae</taxon>
        <taxon>Marchantia</taxon>
    </lineage>
</organism>
<gene>
    <name evidence="13" type="ORF">AXG93_773s1600</name>
</gene>
<dbReference type="InterPro" id="IPR051848">
    <property type="entry name" value="PGIP"/>
</dbReference>
<keyword evidence="6" id="KW-0677">Repeat</keyword>
<comment type="similarity">
    <text evidence="10">Belongs to the polygalacturonase-inhibiting protein family.</text>
</comment>
<keyword evidence="9" id="KW-0325">Glycoprotein</keyword>
<evidence type="ECO:0000256" key="9">
    <source>
        <dbReference type="ARBA" id="ARBA00023180"/>
    </source>
</evidence>
<dbReference type="GO" id="GO:0009791">
    <property type="term" value="P:post-embryonic development"/>
    <property type="evidence" value="ECO:0007669"/>
    <property type="project" value="UniProtKB-ARBA"/>
</dbReference>
<evidence type="ECO:0000256" key="8">
    <source>
        <dbReference type="ARBA" id="ARBA00023136"/>
    </source>
</evidence>
<sequence>MVSSNELKESCKPALRSDPDGRRVENWVRRPVTDVRLRYKLRSTSGGEACRKINSDRFNRNSHRASESRQANMRSGREAWAWVWTLTAVAMLLGSATAQQAACNAADAAALQDFKADFLENGVFAAWQAGADCCSFVTCNAAGRVTAIVIVADRIGVFPNPNSAGRVGASLGRLEALQSLTLIGVRFFGPIPRAWKALSSLSTLYVSLGNFTGAIPAEIGQLKSLNELLLYVGQLEGPLPAAVCQLALLQRLEIESQQLSGELPSCLPKLTRLRTLSLANNRLAGSIPSALGSVGSLEYLGLNNNLYSQSIPATLGRLSKLQTLRLNDNRLSGFIPPALGDAASLMEINLDDNQITGSIPYSLTMLRNLASLSCNHNRLSGPIPRHIGDFQSLTFLGLSYNRLSGSLPAEIGDLQVSATTGTVGLYIDHNSLSGPLPNTLSNVGTLSASYNRFTGGFPLSLCVSGYNVDLSHNLLDSGAQVGTLPRNPSLQILDLSFNLLPGAIPSWLSSVTSLTYLDISNNRFNAGGIPAQLLALKNLDTFKAADNRLRARLPTGSFQSSITFLDLHNVQLVGSVPAKFFPSFPNLMYLDMSRNGLEGPLPSNINQLIRLFHVDLSSNKLVGKVPDLSALTQLTYLNLSGNAFQAPVPSIP</sequence>
<dbReference type="SMART" id="SM00369">
    <property type="entry name" value="LRR_TYP"/>
    <property type="match status" value="5"/>
</dbReference>
<dbReference type="GO" id="GO:0016020">
    <property type="term" value="C:membrane"/>
    <property type="evidence" value="ECO:0007669"/>
    <property type="project" value="UniProtKB-SubCell"/>
</dbReference>
<keyword evidence="14" id="KW-1185">Reference proteome</keyword>
<dbReference type="SUPFAM" id="SSF52058">
    <property type="entry name" value="L domain-like"/>
    <property type="match status" value="2"/>
</dbReference>
<dbReference type="Pfam" id="PF00560">
    <property type="entry name" value="LRR_1"/>
    <property type="match status" value="1"/>
</dbReference>
<keyword evidence="7" id="KW-1133">Transmembrane helix</keyword>
<keyword evidence="8" id="KW-0472">Membrane</keyword>
<dbReference type="FunFam" id="3.80.10.10:FF:000233">
    <property type="entry name" value="Leucine-rich repeat receptor-like protein kinase TDR"/>
    <property type="match status" value="1"/>
</dbReference>
<evidence type="ECO:0000259" key="12">
    <source>
        <dbReference type="Pfam" id="PF08263"/>
    </source>
</evidence>
<dbReference type="InterPro" id="IPR001611">
    <property type="entry name" value="Leu-rich_rpt"/>
</dbReference>
<dbReference type="Pfam" id="PF08263">
    <property type="entry name" value="LRRNT_2"/>
    <property type="match status" value="1"/>
</dbReference>
<dbReference type="PANTHER" id="PTHR48059:SF30">
    <property type="entry name" value="OS06G0587000 PROTEIN"/>
    <property type="match status" value="1"/>
</dbReference>
<evidence type="ECO:0000256" key="3">
    <source>
        <dbReference type="ARBA" id="ARBA00022614"/>
    </source>
</evidence>
<feature type="domain" description="Leucine-rich repeat-containing N-terminal plant-type" evidence="12">
    <location>
        <begin position="105"/>
        <end position="139"/>
    </location>
</feature>
<dbReference type="InterPro" id="IPR003591">
    <property type="entry name" value="Leu-rich_rpt_typical-subtyp"/>
</dbReference>
<keyword evidence="3" id="KW-0433">Leucine-rich repeat</keyword>
<evidence type="ECO:0000256" key="6">
    <source>
        <dbReference type="ARBA" id="ARBA00022737"/>
    </source>
</evidence>
<evidence type="ECO:0000256" key="11">
    <source>
        <dbReference type="SAM" id="MobiDB-lite"/>
    </source>
</evidence>
<dbReference type="FunFam" id="3.80.10.10:FF:000095">
    <property type="entry name" value="LRR receptor-like serine/threonine-protein kinase GSO1"/>
    <property type="match status" value="1"/>
</dbReference>
<dbReference type="AlphaFoldDB" id="A0A176W9X6"/>
<keyword evidence="4" id="KW-0812">Transmembrane</keyword>
<reference evidence="13" key="1">
    <citation type="submission" date="2016-03" db="EMBL/GenBank/DDBJ databases">
        <title>Mechanisms controlling the formation of the plant cell surface in tip-growing cells are functionally conserved among land plants.</title>
        <authorList>
            <person name="Honkanen S."/>
            <person name="Jones V.A."/>
            <person name="Morieri G."/>
            <person name="Champion C."/>
            <person name="Hetherington A.J."/>
            <person name="Kelly S."/>
            <person name="Saint-Marcoux D."/>
            <person name="Proust H."/>
            <person name="Prescott H."/>
            <person name="Dolan L."/>
        </authorList>
    </citation>
    <scope>NUCLEOTIDE SEQUENCE [LARGE SCALE GENOMIC DNA]</scope>
    <source>
        <tissue evidence="13">Whole gametophyte</tissue>
    </source>
</reference>
<dbReference type="Pfam" id="PF13855">
    <property type="entry name" value="LRR_8"/>
    <property type="match status" value="3"/>
</dbReference>
<evidence type="ECO:0000256" key="5">
    <source>
        <dbReference type="ARBA" id="ARBA00022729"/>
    </source>
</evidence>
<feature type="region of interest" description="Disordered" evidence="11">
    <location>
        <begin position="1"/>
        <end position="20"/>
    </location>
</feature>
<evidence type="ECO:0000256" key="1">
    <source>
        <dbReference type="ARBA" id="ARBA00004167"/>
    </source>
</evidence>
<accession>A0A176W9X6</accession>
<dbReference type="EMBL" id="LVLJ01001380">
    <property type="protein sequence ID" value="OAE29920.1"/>
    <property type="molecule type" value="Genomic_DNA"/>
</dbReference>
<keyword evidence="5" id="KW-0732">Signal</keyword>
<dbReference type="Gene3D" id="3.80.10.10">
    <property type="entry name" value="Ribonuclease Inhibitor"/>
    <property type="match status" value="2"/>
</dbReference>
<dbReference type="Proteomes" id="UP000077202">
    <property type="component" value="Unassembled WGS sequence"/>
</dbReference>
<evidence type="ECO:0000256" key="2">
    <source>
        <dbReference type="ARBA" id="ARBA00004196"/>
    </source>
</evidence>
<dbReference type="PANTHER" id="PTHR48059">
    <property type="entry name" value="POLYGALACTURONASE INHIBITOR 1"/>
    <property type="match status" value="1"/>
</dbReference>
<evidence type="ECO:0000256" key="10">
    <source>
        <dbReference type="ARBA" id="ARBA00038043"/>
    </source>
</evidence>
<dbReference type="InterPro" id="IPR013210">
    <property type="entry name" value="LRR_N_plant-typ"/>
</dbReference>
<evidence type="ECO:0000256" key="7">
    <source>
        <dbReference type="ARBA" id="ARBA00022989"/>
    </source>
</evidence>
<evidence type="ECO:0000313" key="14">
    <source>
        <dbReference type="Proteomes" id="UP000077202"/>
    </source>
</evidence>
<protein>
    <recommendedName>
        <fullName evidence="12">Leucine-rich repeat-containing N-terminal plant-type domain-containing protein</fullName>
    </recommendedName>
</protein>
<comment type="caution">
    <text evidence="13">The sequence shown here is derived from an EMBL/GenBank/DDBJ whole genome shotgun (WGS) entry which is preliminary data.</text>
</comment>